<dbReference type="EMBL" id="JAMSHJ010000007">
    <property type="protein sequence ID" value="KAI5389536.1"/>
    <property type="molecule type" value="Genomic_DNA"/>
</dbReference>
<evidence type="ECO:0000259" key="2">
    <source>
        <dbReference type="Pfam" id="PF24626"/>
    </source>
</evidence>
<dbReference type="InterPro" id="IPR056924">
    <property type="entry name" value="SH3_Tf2-1"/>
</dbReference>
<protein>
    <recommendedName>
        <fullName evidence="2">Tf2-1-like SH3-like domain-containing protein</fullName>
    </recommendedName>
</protein>
<feature type="region of interest" description="Disordered" evidence="1">
    <location>
        <begin position="39"/>
        <end position="59"/>
    </location>
</feature>
<dbReference type="InterPro" id="IPR016197">
    <property type="entry name" value="Chromo-like_dom_sf"/>
</dbReference>
<sequence length="331" mass="38341">MANIVTRSTSEKLDELAQVITRFQDHFNLRMDEVTNRVESLERRSTTPEPINLRHDNDSDHTPRHILKLDVPRFQGLKEQVLQDPSAHPNFRFVNGLLLRQGRIWISPNSRFKSLLLREYHETLIGGSSSIDAYDSVLQSRDEILHLLRKNLSKAQLQMTRNANKHRREVQFAVGSWVYVKLQPYQQVSLSGNKYHKLSKRYYGPYLVLAKVGPVAYKLELPSHSRIHNVFHSSLLKLHEGVPPTVIDQIPHDSINNHPVVTPLAVLEFQTRLIEGIPTRFALVQWQGLSPDDTSWENWEELRRDYNLEDKVDFVGRVLIRASPLEMTLAQ</sequence>
<organism evidence="3 4">
    <name type="scientific">Pisum sativum</name>
    <name type="common">Garden pea</name>
    <name type="synonym">Lathyrus oleraceus</name>
    <dbReference type="NCBI Taxonomy" id="3888"/>
    <lineage>
        <taxon>Eukaryota</taxon>
        <taxon>Viridiplantae</taxon>
        <taxon>Streptophyta</taxon>
        <taxon>Embryophyta</taxon>
        <taxon>Tracheophyta</taxon>
        <taxon>Spermatophyta</taxon>
        <taxon>Magnoliopsida</taxon>
        <taxon>eudicotyledons</taxon>
        <taxon>Gunneridae</taxon>
        <taxon>Pentapetalae</taxon>
        <taxon>rosids</taxon>
        <taxon>fabids</taxon>
        <taxon>Fabales</taxon>
        <taxon>Fabaceae</taxon>
        <taxon>Papilionoideae</taxon>
        <taxon>50 kb inversion clade</taxon>
        <taxon>NPAAA clade</taxon>
        <taxon>Hologalegina</taxon>
        <taxon>IRL clade</taxon>
        <taxon>Fabeae</taxon>
        <taxon>Lathyrus</taxon>
    </lineage>
</organism>
<dbReference type="Pfam" id="PF24626">
    <property type="entry name" value="SH3_Tf2-1"/>
    <property type="match status" value="1"/>
</dbReference>
<name>A0A9D4VVK4_PEA</name>
<gene>
    <name evidence="3" type="ORF">KIW84_074990</name>
</gene>
<dbReference type="AlphaFoldDB" id="A0A9D4VVK4"/>
<evidence type="ECO:0000313" key="3">
    <source>
        <dbReference type="EMBL" id="KAI5389536.1"/>
    </source>
</evidence>
<dbReference type="PANTHER" id="PTHR46148">
    <property type="entry name" value="CHROMO DOMAIN-CONTAINING PROTEIN"/>
    <property type="match status" value="1"/>
</dbReference>
<dbReference type="Proteomes" id="UP001058974">
    <property type="component" value="Chromosome 7"/>
</dbReference>
<dbReference type="PANTHER" id="PTHR46148:SF52">
    <property type="entry name" value="OS04G0603800 PROTEIN"/>
    <property type="match status" value="1"/>
</dbReference>
<proteinExistence type="predicted"/>
<evidence type="ECO:0000313" key="4">
    <source>
        <dbReference type="Proteomes" id="UP001058974"/>
    </source>
</evidence>
<keyword evidence="4" id="KW-1185">Reference proteome</keyword>
<feature type="domain" description="Tf2-1-like SH3-like" evidence="2">
    <location>
        <begin position="175"/>
        <end position="237"/>
    </location>
</feature>
<dbReference type="Gramene" id="Psat07G0499000-T1">
    <property type="protein sequence ID" value="KAI5389536.1"/>
    <property type="gene ID" value="KIW84_074990"/>
</dbReference>
<reference evidence="3 4" key="1">
    <citation type="journal article" date="2022" name="Nat. Genet.">
        <title>Improved pea reference genome and pan-genome highlight genomic features and evolutionary characteristics.</title>
        <authorList>
            <person name="Yang T."/>
            <person name="Liu R."/>
            <person name="Luo Y."/>
            <person name="Hu S."/>
            <person name="Wang D."/>
            <person name="Wang C."/>
            <person name="Pandey M.K."/>
            <person name="Ge S."/>
            <person name="Xu Q."/>
            <person name="Li N."/>
            <person name="Li G."/>
            <person name="Huang Y."/>
            <person name="Saxena R.K."/>
            <person name="Ji Y."/>
            <person name="Li M."/>
            <person name="Yan X."/>
            <person name="He Y."/>
            <person name="Liu Y."/>
            <person name="Wang X."/>
            <person name="Xiang C."/>
            <person name="Varshney R.K."/>
            <person name="Ding H."/>
            <person name="Gao S."/>
            <person name="Zong X."/>
        </authorList>
    </citation>
    <scope>NUCLEOTIDE SEQUENCE [LARGE SCALE GENOMIC DNA]</scope>
    <source>
        <strain evidence="3 4">cv. Zhongwan 6</strain>
    </source>
</reference>
<comment type="caution">
    <text evidence="3">The sequence shown here is derived from an EMBL/GenBank/DDBJ whole genome shotgun (WGS) entry which is preliminary data.</text>
</comment>
<dbReference type="SUPFAM" id="SSF54160">
    <property type="entry name" value="Chromo domain-like"/>
    <property type="match status" value="1"/>
</dbReference>
<evidence type="ECO:0000256" key="1">
    <source>
        <dbReference type="SAM" id="MobiDB-lite"/>
    </source>
</evidence>
<accession>A0A9D4VVK4</accession>